<dbReference type="AlphaFoldDB" id="A0AA86P057"/>
<keyword evidence="1" id="KW-0732">Signal</keyword>
<sequence length="843" mass="90805">MNSIFIYCLVLAQSASESECQQLLIRGSSTRYCEKASLVVDKTIQLTQSYNEGFSFFVHTEISKNLKISAMITAPRFSTFSLTGNLIIEHCSIEINSTTSSSVIGSFSTLQMQIFDSSFVSNFTTQESLDAATLSLNSTSVSIQRTKIISLMKTVLGSLSGITGNCPVVSLTKVSADFQLTTTSTDNSSCGAIIANMNNAIISISLSNISGIVNAAMKNGLFIGNGNNVSIDVSVDSKVTITGQYPDLHDVTTCSGLCGASAQVTIKPINPVTTSQINGFISSFIFTSSSIAQGSQIDFDPNLKLSFNGNFSVFAYAQSISNMRITGSYQVSGDESSYASIIGNNITQNQIELNKIVISVSISTLQACRLNIISNNITTKLTINSFIVTGTYSTVSGSFSLIQSFGPNIYESSTTSVIQNYQFLGQVTTSAVSSLLSLTVKCNLELYNSNFNISSSLSPTIQSGLLIKSVPNSLVKLKFDSIQLQQSYSEQDMPILSGIMFNMLSCAILSINKFSISYSTKNVKDISSSKPHTLFGSISAPIITISNSKITHYINAVLIQRLGLISVNMQDKCSLSITNIKHSIHCQSSGQVRDFGLIGGAQTGVNYQLTSVTIQNSAFQARINVPTTDDGKLYIGIIAGNATMSITVLNTRIQDSVISAPQSASVGLIGAQFSGPLNLTNIDIQNCQISALSNSGLIASLIGVSFFNKIRVDYFTANIRSQNIQSALFCGNVTNSNLTVLFVTFKNSNLIGSTFETSSGVVFGSYFSSNATVQNCLFKAQLGEQIHYSFLNTITSDRVVSYVDFQNTTVTTSNNCFIFSDLWKFTCTESRNLEVSNDIIRYQ</sequence>
<protein>
    <submittedName>
        <fullName evidence="3">Hypothetical_protein</fullName>
    </submittedName>
</protein>
<evidence type="ECO:0000256" key="1">
    <source>
        <dbReference type="SAM" id="SignalP"/>
    </source>
</evidence>
<reference evidence="2" key="1">
    <citation type="submission" date="2023-06" db="EMBL/GenBank/DDBJ databases">
        <authorList>
            <person name="Kurt Z."/>
        </authorList>
    </citation>
    <scope>NUCLEOTIDE SEQUENCE</scope>
</reference>
<dbReference type="EMBL" id="CAXDID020000006">
    <property type="protein sequence ID" value="CAL5975770.1"/>
    <property type="molecule type" value="Genomic_DNA"/>
</dbReference>
<feature type="signal peptide" evidence="1">
    <location>
        <begin position="1"/>
        <end position="20"/>
    </location>
</feature>
<accession>A0AA86P057</accession>
<organism evidence="2">
    <name type="scientific">Hexamita inflata</name>
    <dbReference type="NCBI Taxonomy" id="28002"/>
    <lineage>
        <taxon>Eukaryota</taxon>
        <taxon>Metamonada</taxon>
        <taxon>Diplomonadida</taxon>
        <taxon>Hexamitidae</taxon>
        <taxon>Hexamitinae</taxon>
        <taxon>Hexamita</taxon>
    </lineage>
</organism>
<evidence type="ECO:0000313" key="4">
    <source>
        <dbReference type="Proteomes" id="UP001642409"/>
    </source>
</evidence>
<reference evidence="3 4" key="2">
    <citation type="submission" date="2024-07" db="EMBL/GenBank/DDBJ databases">
        <authorList>
            <person name="Akdeniz Z."/>
        </authorList>
    </citation>
    <scope>NUCLEOTIDE SEQUENCE [LARGE SCALE GENOMIC DNA]</scope>
</reference>
<evidence type="ECO:0000313" key="3">
    <source>
        <dbReference type="EMBL" id="CAL5975770.1"/>
    </source>
</evidence>
<proteinExistence type="predicted"/>
<gene>
    <name evidence="2" type="ORF">HINF_LOCUS15686</name>
    <name evidence="3" type="ORF">HINF_LOCUS3498</name>
</gene>
<name>A0AA86P057_9EUKA</name>
<keyword evidence="4" id="KW-1185">Reference proteome</keyword>
<evidence type="ECO:0000313" key="2">
    <source>
        <dbReference type="EMBL" id="CAI9928041.1"/>
    </source>
</evidence>
<dbReference type="EMBL" id="CATOUU010000386">
    <property type="protein sequence ID" value="CAI9928041.1"/>
    <property type="molecule type" value="Genomic_DNA"/>
</dbReference>
<dbReference type="Proteomes" id="UP001642409">
    <property type="component" value="Unassembled WGS sequence"/>
</dbReference>
<comment type="caution">
    <text evidence="2">The sequence shown here is derived from an EMBL/GenBank/DDBJ whole genome shotgun (WGS) entry which is preliminary data.</text>
</comment>
<feature type="chain" id="PRO_5041680776" evidence="1">
    <location>
        <begin position="21"/>
        <end position="843"/>
    </location>
</feature>